<dbReference type="Gene3D" id="3.30.70.60">
    <property type="match status" value="1"/>
</dbReference>
<evidence type="ECO:0000313" key="3">
    <source>
        <dbReference type="EMBL" id="QSQ23862.1"/>
    </source>
</evidence>
<accession>A0ABX7NY86</accession>
<evidence type="ECO:0000313" key="4">
    <source>
        <dbReference type="Proteomes" id="UP000662747"/>
    </source>
</evidence>
<keyword evidence="2" id="KW-0812">Transmembrane</keyword>
<proteinExistence type="predicted"/>
<gene>
    <name evidence="3" type="ORF">JY651_02440</name>
</gene>
<evidence type="ECO:0000256" key="1">
    <source>
        <dbReference type="SAM" id="Coils"/>
    </source>
</evidence>
<dbReference type="InterPro" id="IPR014717">
    <property type="entry name" value="Transl_elong_EF1B/ribsomal_bS6"/>
</dbReference>
<dbReference type="InterPro" id="IPR007445">
    <property type="entry name" value="PilO"/>
</dbReference>
<dbReference type="PANTHER" id="PTHR39555">
    <property type="entry name" value="FIMBRIAL ASSEMBLY PROTEIN PILO-LIKE PROTEIN-RELATED"/>
    <property type="match status" value="1"/>
</dbReference>
<dbReference type="RefSeq" id="WP_206725433.1">
    <property type="nucleotide sequence ID" value="NZ_CP071090.1"/>
</dbReference>
<dbReference type="EMBL" id="CP071090">
    <property type="protein sequence ID" value="QSQ23862.1"/>
    <property type="molecule type" value="Genomic_DNA"/>
</dbReference>
<keyword evidence="2" id="KW-1133">Transmembrane helix</keyword>
<keyword evidence="4" id="KW-1185">Reference proteome</keyword>
<sequence>MDKYLDQFAKAPPATKFGGLALIVILMTVANFFMAISPTEDAIKIEIATRRTLDLELAEKSEIAQNLNDRRREMDVLEQKLAEALTELPEKKDIEELLAQINDIGKKSGLEISSVTPDKEFVGGGEFFARIPLKMTVSGNYHEIALFLQEMANMRRIVNVNNIKLETPTLKNEKVVLQSSFLATTFRFVEQAKPATPAAPAFKN</sequence>
<keyword evidence="2" id="KW-0472">Membrane</keyword>
<dbReference type="Pfam" id="PF04350">
    <property type="entry name" value="PilO"/>
    <property type="match status" value="1"/>
</dbReference>
<dbReference type="Proteomes" id="UP000662747">
    <property type="component" value="Chromosome"/>
</dbReference>
<organism evidence="3 4">
    <name type="scientific">Pyxidicoccus parkwayensis</name>
    <dbReference type="NCBI Taxonomy" id="2813578"/>
    <lineage>
        <taxon>Bacteria</taxon>
        <taxon>Pseudomonadati</taxon>
        <taxon>Myxococcota</taxon>
        <taxon>Myxococcia</taxon>
        <taxon>Myxococcales</taxon>
        <taxon>Cystobacterineae</taxon>
        <taxon>Myxococcaceae</taxon>
        <taxon>Pyxidicoccus</taxon>
    </lineage>
</organism>
<reference evidence="3 4" key="1">
    <citation type="submission" date="2021-02" db="EMBL/GenBank/DDBJ databases">
        <title>De Novo genome assembly of isolated myxobacteria.</title>
        <authorList>
            <person name="Stevens D.C."/>
        </authorList>
    </citation>
    <scope>NUCLEOTIDE SEQUENCE [LARGE SCALE GENOMIC DNA]</scope>
    <source>
        <strain evidence="4">SCPEA02</strain>
    </source>
</reference>
<keyword evidence="1" id="KW-0175">Coiled coil</keyword>
<name>A0ABX7NY86_9BACT</name>
<evidence type="ECO:0000256" key="2">
    <source>
        <dbReference type="SAM" id="Phobius"/>
    </source>
</evidence>
<feature type="transmembrane region" description="Helical" evidence="2">
    <location>
        <begin position="17"/>
        <end position="36"/>
    </location>
</feature>
<feature type="coiled-coil region" evidence="1">
    <location>
        <begin position="60"/>
        <end position="87"/>
    </location>
</feature>
<protein>
    <submittedName>
        <fullName evidence="3">Type 4a pilus biogenesis protein PilO</fullName>
    </submittedName>
</protein>
<dbReference type="PANTHER" id="PTHR39555:SF1">
    <property type="entry name" value="TYPE IV PILUS INNER MEMBRANE COMPONENT PILO"/>
    <property type="match status" value="1"/>
</dbReference>